<keyword evidence="3" id="KW-0614">Plasmid</keyword>
<geneLocation type="plasmid" evidence="3 4">
    <name>unnamed3</name>
</geneLocation>
<organism evidence="3 4">
    <name type="scientific">Pontivivens nitratireducens</name>
    <dbReference type="NCBI Taxonomy" id="2758038"/>
    <lineage>
        <taxon>Bacteria</taxon>
        <taxon>Pseudomonadati</taxon>
        <taxon>Pseudomonadota</taxon>
        <taxon>Alphaproteobacteria</taxon>
        <taxon>Rhodobacterales</taxon>
        <taxon>Paracoccaceae</taxon>
        <taxon>Pontivivens</taxon>
    </lineage>
</organism>
<reference evidence="3 4" key="1">
    <citation type="submission" date="2020-03" db="EMBL/GenBank/DDBJ databases">
        <title>Complete genome sequence of Monaibacterium sp. ALG8 with diverse plasmids.</title>
        <authorList>
            <person name="Sun C."/>
        </authorList>
    </citation>
    <scope>NUCLEOTIDE SEQUENCE [LARGE SCALE GENOMIC DNA]</scope>
    <source>
        <strain evidence="3 4">ALG8</strain>
        <plasmid evidence="3 4">unnamed3</plasmid>
    </source>
</reference>
<proteinExistence type="predicted"/>
<dbReference type="KEGG" id="mon:G8E03_16025"/>
<dbReference type="InterPro" id="IPR001296">
    <property type="entry name" value="Glyco_trans_1"/>
</dbReference>
<feature type="domain" description="Glycosyltransferase subfamily 4-like N-terminal" evidence="2">
    <location>
        <begin position="106"/>
        <end position="253"/>
    </location>
</feature>
<dbReference type="SUPFAM" id="SSF53756">
    <property type="entry name" value="UDP-Glycosyltransferase/glycogen phosphorylase"/>
    <property type="match status" value="1"/>
</dbReference>
<gene>
    <name evidence="3" type="ORF">G8E03_16025</name>
</gene>
<dbReference type="EMBL" id="CP049814">
    <property type="protein sequence ID" value="QIK42352.1"/>
    <property type="molecule type" value="Genomic_DNA"/>
</dbReference>
<keyword evidence="4" id="KW-1185">Reference proteome</keyword>
<dbReference type="InterPro" id="IPR028098">
    <property type="entry name" value="Glyco_trans_4-like_N"/>
</dbReference>
<dbReference type="Pfam" id="PF00534">
    <property type="entry name" value="Glycos_transf_1"/>
    <property type="match status" value="1"/>
</dbReference>
<dbReference type="CDD" id="cd03801">
    <property type="entry name" value="GT4_PimA-like"/>
    <property type="match status" value="1"/>
</dbReference>
<dbReference type="Pfam" id="PF13439">
    <property type="entry name" value="Glyco_transf_4"/>
    <property type="match status" value="1"/>
</dbReference>
<evidence type="ECO:0000313" key="3">
    <source>
        <dbReference type="EMBL" id="QIK42352.1"/>
    </source>
</evidence>
<dbReference type="AlphaFoldDB" id="A0A6G7VR07"/>
<evidence type="ECO:0000259" key="2">
    <source>
        <dbReference type="Pfam" id="PF13439"/>
    </source>
</evidence>
<evidence type="ECO:0000313" key="4">
    <source>
        <dbReference type="Proteomes" id="UP000500791"/>
    </source>
</evidence>
<dbReference type="PANTHER" id="PTHR45947:SF3">
    <property type="entry name" value="SULFOQUINOVOSYL TRANSFERASE SQD2"/>
    <property type="match status" value="1"/>
</dbReference>
<protein>
    <submittedName>
        <fullName evidence="3">Glycosyltransferase family 4 protein</fullName>
    </submittedName>
</protein>
<keyword evidence="3" id="KW-0808">Transferase</keyword>
<feature type="domain" description="Glycosyl transferase family 1" evidence="1">
    <location>
        <begin position="278"/>
        <end position="407"/>
    </location>
</feature>
<accession>A0A6G7VR07</accession>
<dbReference type="GO" id="GO:0016757">
    <property type="term" value="F:glycosyltransferase activity"/>
    <property type="evidence" value="ECO:0007669"/>
    <property type="project" value="InterPro"/>
</dbReference>
<evidence type="ECO:0000259" key="1">
    <source>
        <dbReference type="Pfam" id="PF00534"/>
    </source>
</evidence>
<dbReference type="PANTHER" id="PTHR45947">
    <property type="entry name" value="SULFOQUINOVOSYL TRANSFERASE SQD2"/>
    <property type="match status" value="1"/>
</dbReference>
<dbReference type="InterPro" id="IPR050194">
    <property type="entry name" value="Glycosyltransferase_grp1"/>
</dbReference>
<name>A0A6G7VR07_9RHOB</name>
<sequence length="454" mass="50832">MRKLYESTLGVWKTGRSSVTRTGYKPIARPHIPAAPTGHGTILFQFRPPNRVLPASGIEAPERRRFLSLNMLPLDIIGASNIQHPALTDGMNKKSMKILHVCETAIGGVSTYLQNFDSHTPDRVSNVFLFPMGHAQGLPESMSYSTFSSEKRSLKSICNMLALSRRMLRETKPDIVFFHSTFSLAALAFLRLTGWRGKAVYVAHSWAISRYENKEEFKARCVRLIEGNLCGLADLVLNIGRSDERLARTLGYKGIHKTLENAVIPAERLAQAVDRPSIDPTKLNLLFVGRFDRQKGLDILLNAFRRATELRSDLALHVVGAKVRNDGGDISIPDGVSLSGWAEKSSMDSWYSNADALIVPSRWEGLPLVIPEAQRNGTPVICSRRSAMEELIEDQVSGYSFELTEDDLFELLVSLRKSSLQKMRSDALKSYERDFTIEVWREKLAVILDEIIDG</sequence>
<dbReference type="Gene3D" id="3.40.50.2000">
    <property type="entry name" value="Glycogen Phosphorylase B"/>
    <property type="match status" value="2"/>
</dbReference>
<dbReference type="Proteomes" id="UP000500791">
    <property type="component" value="Plasmid unnamed3"/>
</dbReference>